<dbReference type="PANTHER" id="PTHR43293">
    <property type="entry name" value="ACETATE COA-TRANSFERASE YDIF"/>
    <property type="match status" value="1"/>
</dbReference>
<protein>
    <recommendedName>
        <fullName evidence="3">CoA-transferase</fullName>
    </recommendedName>
</protein>
<dbReference type="SUPFAM" id="SSF100950">
    <property type="entry name" value="NagB/RpiA/CoA transferase-like"/>
    <property type="match status" value="1"/>
</dbReference>
<evidence type="ECO:0000313" key="2">
    <source>
        <dbReference type="Proteomes" id="UP001378188"/>
    </source>
</evidence>
<dbReference type="Gene3D" id="3.40.1080.10">
    <property type="entry name" value="Glutaconate Coenzyme A-transferase"/>
    <property type="match status" value="1"/>
</dbReference>
<accession>A0AAW9RDS4</accession>
<dbReference type="Proteomes" id="UP001378188">
    <property type="component" value="Unassembled WGS sequence"/>
</dbReference>
<organism evidence="1 2">
    <name type="scientific">Microbaculum marinum</name>
    <dbReference type="NCBI Taxonomy" id="1764581"/>
    <lineage>
        <taxon>Bacteria</taxon>
        <taxon>Pseudomonadati</taxon>
        <taxon>Pseudomonadota</taxon>
        <taxon>Alphaproteobacteria</taxon>
        <taxon>Hyphomicrobiales</taxon>
        <taxon>Tepidamorphaceae</taxon>
        <taxon>Microbaculum</taxon>
    </lineage>
</organism>
<proteinExistence type="predicted"/>
<dbReference type="RefSeq" id="WP_340327766.1">
    <property type="nucleotide sequence ID" value="NZ_JAZHOF010000001.1"/>
</dbReference>
<evidence type="ECO:0000313" key="1">
    <source>
        <dbReference type="EMBL" id="MEJ8570025.1"/>
    </source>
</evidence>
<dbReference type="PANTHER" id="PTHR43293:SF3">
    <property type="entry name" value="CHOLESTEROL RING-CLEAVING HYDROLASE IPDB SUBUNIT"/>
    <property type="match status" value="1"/>
</dbReference>
<sequence length="277" mass="30298">MTDTAYTLEELLIARMSKEYRGGRLGVGATILSDLSARLAKTLYVPDLFLTTSSRAAADPEVHAKALSEEWTLDATAKMSLDWEQMFRMIAQHKLQIWIGAVQLDRTGGSNISVIGDWQRPRAQLIGARGIPDDLWGCERLNYHIRTHSPKSFVEKVDFICGFGRSPLESSGSAHPARPGVVISDLGVFDYGGPEGTMQVVSLHPGVSFATVQERTGFDLPDPGPDVAVTAAPTSEELRVIREVIDPEGLRRLESTEGGPKLMLELWERELAGQAVA</sequence>
<dbReference type="InterPro" id="IPR037171">
    <property type="entry name" value="NagB/RpiA_transferase-like"/>
</dbReference>
<evidence type="ECO:0008006" key="3">
    <source>
        <dbReference type="Google" id="ProtNLM"/>
    </source>
</evidence>
<dbReference type="AlphaFoldDB" id="A0AAW9RDS4"/>
<keyword evidence="2" id="KW-1185">Reference proteome</keyword>
<reference evidence="1 2" key="1">
    <citation type="submission" date="2024-02" db="EMBL/GenBank/DDBJ databases">
        <title>Genome analysis and characterization of Microbaculum marinisediminis sp. nov., isolated from marine sediment.</title>
        <authorList>
            <person name="Du Z.-J."/>
            <person name="Ye Y.-Q."/>
            <person name="Zhang Z.-R."/>
            <person name="Yuan S.-M."/>
            <person name="Zhang X.-Y."/>
        </authorList>
    </citation>
    <scope>NUCLEOTIDE SEQUENCE [LARGE SCALE GENOMIC DNA]</scope>
    <source>
        <strain evidence="1 2">SDUM1044001</strain>
    </source>
</reference>
<dbReference type="EMBL" id="JAZHOF010000001">
    <property type="protein sequence ID" value="MEJ8570025.1"/>
    <property type="molecule type" value="Genomic_DNA"/>
</dbReference>
<comment type="caution">
    <text evidence="1">The sequence shown here is derived from an EMBL/GenBank/DDBJ whole genome shotgun (WGS) entry which is preliminary data.</text>
</comment>
<gene>
    <name evidence="1" type="ORF">V3328_00965</name>
</gene>
<name>A0AAW9RDS4_9HYPH</name>